<keyword evidence="1" id="KW-0732">Signal</keyword>
<reference evidence="3 4" key="1">
    <citation type="submission" date="2019-02" db="EMBL/GenBank/DDBJ databases">
        <title>Genomic Encyclopedia of Type Strains, Phase IV (KMG-IV): sequencing the most valuable type-strain genomes for metagenomic binning, comparative biology and taxonomic classification.</title>
        <authorList>
            <person name="Goeker M."/>
        </authorList>
    </citation>
    <scope>NUCLEOTIDE SEQUENCE [LARGE SCALE GENOMIC DNA]</scope>
    <source>
        <strain evidence="3 4">DSM 17196</strain>
    </source>
</reference>
<gene>
    <name evidence="3" type="ORF">EV197_2409</name>
</gene>
<feature type="chain" id="PRO_5021005052" evidence="1">
    <location>
        <begin position="19"/>
        <end position="196"/>
    </location>
</feature>
<dbReference type="PANTHER" id="PTHR34406:SF1">
    <property type="entry name" value="PROTEIN YCEI"/>
    <property type="match status" value="1"/>
</dbReference>
<name>A0A4Q7P380_9FLAO</name>
<feature type="signal peptide" evidence="1">
    <location>
        <begin position="1"/>
        <end position="18"/>
    </location>
</feature>
<dbReference type="Proteomes" id="UP000292262">
    <property type="component" value="Unassembled WGS sequence"/>
</dbReference>
<dbReference type="AlphaFoldDB" id="A0A4Q7P380"/>
<dbReference type="RefSeq" id="WP_130286935.1">
    <property type="nucleotide sequence ID" value="NZ_SGXE01000002.1"/>
</dbReference>
<dbReference type="InterPro" id="IPR007372">
    <property type="entry name" value="Lipid/polyisoprenoid-bd_YceI"/>
</dbReference>
<evidence type="ECO:0000313" key="4">
    <source>
        <dbReference type="Proteomes" id="UP000292262"/>
    </source>
</evidence>
<proteinExistence type="predicted"/>
<dbReference type="Gene3D" id="2.40.128.110">
    <property type="entry name" value="Lipid/polyisoprenoid-binding, YceI-like"/>
    <property type="match status" value="1"/>
</dbReference>
<dbReference type="InterPro" id="IPR036761">
    <property type="entry name" value="TTHA0802/YceI-like_sf"/>
</dbReference>
<protein>
    <submittedName>
        <fullName evidence="3">Polyisoprenoid-binding protein YceI</fullName>
    </submittedName>
</protein>
<evidence type="ECO:0000259" key="2">
    <source>
        <dbReference type="SMART" id="SM00867"/>
    </source>
</evidence>
<feature type="domain" description="Lipid/polyisoprenoid-binding YceI-like" evidence="2">
    <location>
        <begin position="42"/>
        <end position="194"/>
    </location>
</feature>
<dbReference type="SMART" id="SM00867">
    <property type="entry name" value="YceI"/>
    <property type="match status" value="1"/>
</dbReference>
<sequence>MKITLLLCIFLVAELTLAQVSPPETAQRTSREKYALIDDVQNLTLDRINAKISFLFLHDDTDGTIEGLQLNVKFHPNAIENSVFKGTAEVNTLDTDNFLRDGHLMWKKYFNEDEHPKIYLESKQVVDFDNNEFKVVGDLTIKGITKEIIVTFTYNKEELTLVGKTKINTADFDIKIHKAYDKNKLTVYFYLPFQNK</sequence>
<dbReference type="EMBL" id="SGXE01000002">
    <property type="protein sequence ID" value="RZS93828.1"/>
    <property type="molecule type" value="Genomic_DNA"/>
</dbReference>
<dbReference type="OrthoDB" id="9811006at2"/>
<comment type="caution">
    <text evidence="3">The sequence shown here is derived from an EMBL/GenBank/DDBJ whole genome shotgun (WGS) entry which is preliminary data.</text>
</comment>
<organism evidence="3 4">
    <name type="scientific">Aquimarina brevivitae</name>
    <dbReference type="NCBI Taxonomy" id="323412"/>
    <lineage>
        <taxon>Bacteria</taxon>
        <taxon>Pseudomonadati</taxon>
        <taxon>Bacteroidota</taxon>
        <taxon>Flavobacteriia</taxon>
        <taxon>Flavobacteriales</taxon>
        <taxon>Flavobacteriaceae</taxon>
        <taxon>Aquimarina</taxon>
    </lineage>
</organism>
<evidence type="ECO:0000256" key="1">
    <source>
        <dbReference type="SAM" id="SignalP"/>
    </source>
</evidence>
<dbReference type="PANTHER" id="PTHR34406">
    <property type="entry name" value="PROTEIN YCEI"/>
    <property type="match status" value="1"/>
</dbReference>
<dbReference type="SUPFAM" id="SSF101874">
    <property type="entry name" value="YceI-like"/>
    <property type="match status" value="1"/>
</dbReference>
<accession>A0A4Q7P380</accession>
<evidence type="ECO:0000313" key="3">
    <source>
        <dbReference type="EMBL" id="RZS93828.1"/>
    </source>
</evidence>
<keyword evidence="4" id="KW-1185">Reference proteome</keyword>
<dbReference type="Pfam" id="PF04264">
    <property type="entry name" value="YceI"/>
    <property type="match status" value="1"/>
</dbReference>